<evidence type="ECO:0000313" key="4">
    <source>
        <dbReference type="Proteomes" id="UP000266239"/>
    </source>
</evidence>
<evidence type="ECO:0000256" key="1">
    <source>
        <dbReference type="ARBA" id="ARBA00022574"/>
    </source>
</evidence>
<evidence type="ECO:0000256" key="2">
    <source>
        <dbReference type="ARBA" id="ARBA00022737"/>
    </source>
</evidence>
<feature type="non-terminal residue" evidence="3">
    <location>
        <position position="450"/>
    </location>
</feature>
<reference evidence="3 4" key="1">
    <citation type="submission" date="2018-08" db="EMBL/GenBank/DDBJ databases">
        <title>Aphanomyces genome sequencing and annotation.</title>
        <authorList>
            <person name="Minardi D."/>
            <person name="Oidtmann B."/>
            <person name="Van Der Giezen M."/>
            <person name="Studholme D.J."/>
        </authorList>
    </citation>
    <scope>NUCLEOTIDE SEQUENCE [LARGE SCALE GENOMIC DNA]</scope>
    <source>
        <strain evidence="3 4">Yx</strain>
    </source>
</reference>
<dbReference type="GO" id="GO:1905515">
    <property type="term" value="P:non-motile cilium assembly"/>
    <property type="evidence" value="ECO:0007669"/>
    <property type="project" value="TreeGrafter"/>
</dbReference>
<organism evidence="3 4">
    <name type="scientific">Aphanomyces astaci</name>
    <name type="common">Crayfish plague agent</name>
    <dbReference type="NCBI Taxonomy" id="112090"/>
    <lineage>
        <taxon>Eukaryota</taxon>
        <taxon>Sar</taxon>
        <taxon>Stramenopiles</taxon>
        <taxon>Oomycota</taxon>
        <taxon>Saprolegniomycetes</taxon>
        <taxon>Saprolegniales</taxon>
        <taxon>Verrucalvaceae</taxon>
        <taxon>Aphanomyces</taxon>
    </lineage>
</organism>
<dbReference type="PANTHER" id="PTHR12764">
    <property type="entry name" value="WD REPEAT DOMAIN-RELATED"/>
    <property type="match status" value="1"/>
</dbReference>
<dbReference type="AlphaFoldDB" id="A0A397B0Q1"/>
<keyword evidence="2" id="KW-0677">Repeat</keyword>
<sequence length="450" mass="50509">KIKNVGEVYVPYAEWLAAQDRYEDALAAYTSAKRPDQCMNLLEQLISSAVAETRFKDASYYHWRLCDELLACVTADHPDGRVGNIQVIDLVSSDQLHMKRKDKRFLFQEVVGLAASQDSAVPSLATATLTQTTDQGHVHLHVEQVRCVLSTRFLLKLLHYVCEGPLMDLLRHPTQSLRPIQPFALSQHLGANYHVPNPNITRGPARDVFFSPALTFDDVPVHHDPRRPAALEDDVPSSTIKWTLDVDMHDPFLVIPLHKSAKHASLELTHGVVLQLGRIRASWSPSKVLMFLVWTSVETNNLVLRSLHDDFEFIRPLHVHFALDHPRRVRLHVSDLHFQLSEVHAAMLVELYFQGFMPLALYNHTPVVASSSHRHQFTTTSEAGAAWHVAVTCDAVGVSLFTVRTTSDNLLQAEDDDDNDDDQAPHSSHGGLILDMFALLPHDTTPVATF</sequence>
<dbReference type="EMBL" id="QUTA01006223">
    <property type="protein sequence ID" value="RHY12104.1"/>
    <property type="molecule type" value="Genomic_DNA"/>
</dbReference>
<name>A0A397B0Q1_APHAT</name>
<dbReference type="GO" id="GO:0097730">
    <property type="term" value="C:non-motile cilium"/>
    <property type="evidence" value="ECO:0007669"/>
    <property type="project" value="TreeGrafter"/>
</dbReference>
<dbReference type="GO" id="GO:0061512">
    <property type="term" value="P:protein localization to cilium"/>
    <property type="evidence" value="ECO:0007669"/>
    <property type="project" value="TreeGrafter"/>
</dbReference>
<accession>A0A397B0Q1</accession>
<proteinExistence type="predicted"/>
<gene>
    <name evidence="3" type="ORF">DYB25_014060</name>
</gene>
<dbReference type="Proteomes" id="UP000266239">
    <property type="component" value="Unassembled WGS sequence"/>
</dbReference>
<protein>
    <submittedName>
        <fullName evidence="3">Uncharacterized protein</fullName>
    </submittedName>
</protein>
<feature type="non-terminal residue" evidence="3">
    <location>
        <position position="1"/>
    </location>
</feature>
<dbReference type="GO" id="GO:0030991">
    <property type="term" value="C:intraciliary transport particle A"/>
    <property type="evidence" value="ECO:0007669"/>
    <property type="project" value="TreeGrafter"/>
</dbReference>
<dbReference type="GO" id="GO:0035721">
    <property type="term" value="P:intraciliary retrograde transport"/>
    <property type="evidence" value="ECO:0007669"/>
    <property type="project" value="TreeGrafter"/>
</dbReference>
<comment type="caution">
    <text evidence="3">The sequence shown here is derived from an EMBL/GenBank/DDBJ whole genome shotgun (WGS) entry which is preliminary data.</text>
</comment>
<dbReference type="InterPro" id="IPR039857">
    <property type="entry name" value="Ift122/121"/>
</dbReference>
<keyword evidence="1" id="KW-0853">WD repeat</keyword>
<evidence type="ECO:0000313" key="3">
    <source>
        <dbReference type="EMBL" id="RHY12104.1"/>
    </source>
</evidence>
<dbReference type="PANTHER" id="PTHR12764:SF4">
    <property type="entry name" value="INTRAFLAGELLAR TRANSPORT PROTEIN 122 HOMOLOG"/>
    <property type="match status" value="1"/>
</dbReference>
<dbReference type="VEuPathDB" id="FungiDB:H257_10969"/>